<dbReference type="Proteomes" id="UP000831120">
    <property type="component" value="Chromosome"/>
</dbReference>
<evidence type="ECO:0000313" key="3">
    <source>
        <dbReference type="Proteomes" id="UP000831120"/>
    </source>
</evidence>
<evidence type="ECO:0000313" key="2">
    <source>
        <dbReference type="EMBL" id="BDG15951.1"/>
    </source>
</evidence>
<organism evidence="2 3">
    <name type="scientific">Thermus brockianus</name>
    <dbReference type="NCBI Taxonomy" id="56956"/>
    <lineage>
        <taxon>Bacteria</taxon>
        <taxon>Thermotogati</taxon>
        <taxon>Deinococcota</taxon>
        <taxon>Deinococci</taxon>
        <taxon>Thermales</taxon>
        <taxon>Thermaceae</taxon>
        <taxon>Thermus</taxon>
    </lineage>
</organism>
<gene>
    <name evidence="2" type="ORF">TbrSNM41_06850</name>
</gene>
<dbReference type="EMBL" id="AP025593">
    <property type="protein sequence ID" value="BDG15951.1"/>
    <property type="molecule type" value="Genomic_DNA"/>
</dbReference>
<feature type="compositionally biased region" description="Basic and acidic residues" evidence="1">
    <location>
        <begin position="33"/>
        <end position="46"/>
    </location>
</feature>
<name>A0ABN6NGF9_THEBO</name>
<evidence type="ECO:0000256" key="1">
    <source>
        <dbReference type="SAM" id="MobiDB-lite"/>
    </source>
</evidence>
<proteinExistence type="predicted"/>
<feature type="region of interest" description="Disordered" evidence="1">
    <location>
        <begin position="1"/>
        <end position="56"/>
    </location>
</feature>
<keyword evidence="3" id="KW-1185">Reference proteome</keyword>
<sequence>MPPHLPHLPLEARQDQAPLHRPLEEGGPGEEAQEAKEPQEKEEKPPPHLPKHREGR</sequence>
<protein>
    <submittedName>
        <fullName evidence="2">Uncharacterized protein</fullName>
    </submittedName>
</protein>
<reference evidence="2 3" key="1">
    <citation type="journal article" date="2022" name="Microbiol. Resour. Announc.">
        <title>Complete Genome Sequences of Thermus Strains Isolated from Senami Hot Spring in Japan.</title>
        <authorList>
            <person name="Miyazaki K."/>
        </authorList>
    </citation>
    <scope>NUCLEOTIDE SEQUENCE [LARGE SCALE GENOMIC DNA]</scope>
    <source>
        <strain evidence="2 3">SNM4-1</strain>
    </source>
</reference>
<accession>A0ABN6NGF9</accession>